<protein>
    <submittedName>
        <fullName evidence="2">TraX family protein</fullName>
    </submittedName>
</protein>
<comment type="caution">
    <text evidence="2">The sequence shown here is derived from an EMBL/GenBank/DDBJ whole genome shotgun (WGS) entry which is preliminary data.</text>
</comment>
<feature type="transmembrane region" description="Helical" evidence="1">
    <location>
        <begin position="158"/>
        <end position="186"/>
    </location>
</feature>
<keyword evidence="3" id="KW-1185">Reference proteome</keyword>
<feature type="transmembrane region" description="Helical" evidence="1">
    <location>
        <begin position="98"/>
        <end position="116"/>
    </location>
</feature>
<evidence type="ECO:0000313" key="2">
    <source>
        <dbReference type="EMBL" id="MDA3731238.1"/>
    </source>
</evidence>
<feature type="transmembrane region" description="Helical" evidence="1">
    <location>
        <begin position="252"/>
        <end position="270"/>
    </location>
</feature>
<name>A0AA42J0K2_9FIRM</name>
<evidence type="ECO:0000256" key="1">
    <source>
        <dbReference type="SAM" id="Phobius"/>
    </source>
</evidence>
<accession>A0AA42J0K2</accession>
<evidence type="ECO:0000313" key="3">
    <source>
        <dbReference type="Proteomes" id="UP001169242"/>
    </source>
</evidence>
<dbReference type="AlphaFoldDB" id="A0AA42J0K2"/>
<keyword evidence="1" id="KW-0472">Membrane</keyword>
<dbReference type="RefSeq" id="WP_271011651.1">
    <property type="nucleotide sequence ID" value="NZ_JAQIFT010000029.1"/>
</dbReference>
<sequence length="274" mass="31471">MDFIKKGLTSFDLKLLALIFMTFDHIQQMLIGIIPIPFWFGIIGRISAPIFIFMVAEGMYHTRNRMKYMSRLYIASIGMALLNNLANTYFPMPNGGMIINNIFATMFLITFFIHFGEKTIVAFKEHKLGQGLLNLLAILTPILASFIVLMSMETLPLWVLRIVLVAIPLPLLVEGGILWIALGIGFYLCHNNKKHMGLFYTVFCIITFYLTTGMIFSVDNLFYINYQWLMILALPFLLLYNGQKGKGMRSFFYIYYPAHLYILLGVAYLINGFK</sequence>
<gene>
    <name evidence="2" type="ORF">PBV87_07025</name>
</gene>
<dbReference type="Pfam" id="PF05857">
    <property type="entry name" value="TraX"/>
    <property type="match status" value="1"/>
</dbReference>
<organism evidence="2 3">
    <name type="scientific">Holtiella tumoricola</name>
    <dbReference type="NCBI Taxonomy" id="3018743"/>
    <lineage>
        <taxon>Bacteria</taxon>
        <taxon>Bacillati</taxon>
        <taxon>Bacillota</taxon>
        <taxon>Clostridia</taxon>
        <taxon>Lachnospirales</taxon>
        <taxon>Cellulosilyticaceae</taxon>
        <taxon>Holtiella</taxon>
    </lineage>
</organism>
<dbReference type="Proteomes" id="UP001169242">
    <property type="component" value="Unassembled WGS sequence"/>
</dbReference>
<reference evidence="2" key="1">
    <citation type="journal article" date="2023" name="Int. J. Syst. Evol. Microbiol.">
        <title>&lt;i&gt;Holtiella tumoricola&lt;/i&gt; gen. nov. sp. nov., isolated from a human clinical sample.</title>
        <authorList>
            <person name="Allen-Vercoe E."/>
            <person name="Daigneault M.C."/>
            <person name="Vancuren S.J."/>
            <person name="Cochrane K."/>
            <person name="O'Neal L.L."/>
            <person name="Sankaranarayanan K."/>
            <person name="Lawson P.A."/>
        </authorList>
    </citation>
    <scope>NUCLEOTIDE SEQUENCE</scope>
    <source>
        <strain evidence="2">CC70A</strain>
    </source>
</reference>
<feature type="transmembrane region" description="Helical" evidence="1">
    <location>
        <begin position="198"/>
        <end position="216"/>
    </location>
</feature>
<proteinExistence type="predicted"/>
<keyword evidence="1" id="KW-0812">Transmembrane</keyword>
<keyword evidence="1" id="KW-1133">Transmembrane helix</keyword>
<feature type="transmembrane region" description="Helical" evidence="1">
    <location>
        <begin position="42"/>
        <end position="60"/>
    </location>
</feature>
<dbReference type="InterPro" id="IPR008875">
    <property type="entry name" value="TraX"/>
</dbReference>
<feature type="transmembrane region" description="Helical" evidence="1">
    <location>
        <begin position="222"/>
        <end position="240"/>
    </location>
</feature>
<feature type="transmembrane region" description="Helical" evidence="1">
    <location>
        <begin position="72"/>
        <end position="92"/>
    </location>
</feature>
<dbReference type="EMBL" id="JAQIFT010000029">
    <property type="protein sequence ID" value="MDA3731238.1"/>
    <property type="molecule type" value="Genomic_DNA"/>
</dbReference>
<feature type="transmembrane region" description="Helical" evidence="1">
    <location>
        <begin position="128"/>
        <end position="152"/>
    </location>
</feature>